<gene>
    <name evidence="1" type="ordered locus">CENSYa_0019</name>
</gene>
<dbReference type="AlphaFoldDB" id="A0RTL0"/>
<protein>
    <submittedName>
        <fullName evidence="1">Uncharacterized protein</fullName>
    </submittedName>
</protein>
<reference evidence="1 2" key="1">
    <citation type="journal article" date="2006" name="Proc. Natl. Acad. Sci. U.S.A.">
        <title>Genomic analysis of the uncultivated marine crenarchaeote Cenarchaeum symbiosum.</title>
        <authorList>
            <person name="Hallam S.J."/>
            <person name="Konstantinidis K.T."/>
            <person name="Putnam N."/>
            <person name="Schleper C."/>
            <person name="Watanabe Y."/>
            <person name="Sugahara J."/>
            <person name="Preston C."/>
            <person name="de la Torre J."/>
            <person name="Richardson P.M."/>
            <person name="DeLong E.F."/>
        </authorList>
    </citation>
    <scope>NUCLEOTIDE SEQUENCE [LARGE SCALE GENOMIC DNA]</scope>
    <source>
        <strain evidence="2">A</strain>
    </source>
</reference>
<dbReference type="EMBL" id="DP000238">
    <property type="protein sequence ID" value="ABK76670.1"/>
    <property type="molecule type" value="Genomic_DNA"/>
</dbReference>
<sequence>MCRGCSMRYICICRILCAVIPGVGARGRPPMPTCHRHLIRDPALFHTTCTACRSSGGIQSNGGRCIWSWGKWEQMIFNMQL</sequence>
<dbReference type="STRING" id="414004.CENSYa_0019"/>
<dbReference type="KEGG" id="csy:CENSYa_0019"/>
<name>A0RTL0_CENSY</name>
<evidence type="ECO:0000313" key="1">
    <source>
        <dbReference type="EMBL" id="ABK76670.1"/>
    </source>
</evidence>
<proteinExistence type="predicted"/>
<keyword evidence="2" id="KW-1185">Reference proteome</keyword>
<dbReference type="HOGENOM" id="CLU_2565554_0_0_2"/>
<evidence type="ECO:0000313" key="2">
    <source>
        <dbReference type="Proteomes" id="UP000000758"/>
    </source>
</evidence>
<accession>A0RTL0</accession>
<organism evidence="1 2">
    <name type="scientific">Cenarchaeum symbiosum (strain A)</name>
    <dbReference type="NCBI Taxonomy" id="414004"/>
    <lineage>
        <taxon>Archaea</taxon>
        <taxon>Nitrososphaerota</taxon>
        <taxon>Candidatus Cenarchaeales</taxon>
        <taxon>Candidatus Cenarchaeaceae</taxon>
        <taxon>Candidatus Cenarchaeum</taxon>
    </lineage>
</organism>
<dbReference type="Proteomes" id="UP000000758">
    <property type="component" value="Chromosome"/>
</dbReference>
<dbReference type="EnsemblBacteria" id="ABK76670">
    <property type="protein sequence ID" value="ABK76670"/>
    <property type="gene ID" value="CENSYa_0019"/>
</dbReference>